<feature type="transmembrane region" description="Helical" evidence="14">
    <location>
        <begin position="7"/>
        <end position="31"/>
    </location>
</feature>
<organism evidence="15 16">
    <name type="scientific">Psilocybe cyanescens</name>
    <dbReference type="NCBI Taxonomy" id="93625"/>
    <lineage>
        <taxon>Eukaryota</taxon>
        <taxon>Fungi</taxon>
        <taxon>Dikarya</taxon>
        <taxon>Basidiomycota</taxon>
        <taxon>Agaricomycotina</taxon>
        <taxon>Agaricomycetes</taxon>
        <taxon>Agaricomycetidae</taxon>
        <taxon>Agaricales</taxon>
        <taxon>Agaricineae</taxon>
        <taxon>Strophariaceae</taxon>
        <taxon>Psilocybe</taxon>
    </lineage>
</organism>
<dbReference type="STRING" id="93625.A0A409WV54"/>
<dbReference type="PANTHER" id="PTHR24305">
    <property type="entry name" value="CYTOCHROME P450"/>
    <property type="match status" value="1"/>
</dbReference>
<evidence type="ECO:0000256" key="4">
    <source>
        <dbReference type="ARBA" id="ARBA00010617"/>
    </source>
</evidence>
<comment type="caution">
    <text evidence="15">The sequence shown here is derived from an EMBL/GenBank/DDBJ whole genome shotgun (WGS) entry which is preliminary data.</text>
</comment>
<evidence type="ECO:0000256" key="12">
    <source>
        <dbReference type="ARBA" id="ARBA00023136"/>
    </source>
</evidence>
<protein>
    <recommendedName>
        <fullName evidence="17">Cytochrome P450</fullName>
    </recommendedName>
</protein>
<dbReference type="InParanoid" id="A0A409WV54"/>
<dbReference type="InterPro" id="IPR036396">
    <property type="entry name" value="Cyt_P450_sf"/>
</dbReference>
<keyword evidence="5 13" id="KW-0349">Heme</keyword>
<evidence type="ECO:0000313" key="16">
    <source>
        <dbReference type="Proteomes" id="UP000283269"/>
    </source>
</evidence>
<proteinExistence type="inferred from homology"/>
<name>A0A409WV54_PSICY</name>
<dbReference type="Gene3D" id="1.10.630.10">
    <property type="entry name" value="Cytochrome P450"/>
    <property type="match status" value="1"/>
</dbReference>
<keyword evidence="12 14" id="KW-0472">Membrane</keyword>
<keyword evidence="6 14" id="KW-0812">Transmembrane</keyword>
<dbReference type="AlphaFoldDB" id="A0A409WV54"/>
<evidence type="ECO:0000256" key="10">
    <source>
        <dbReference type="ARBA" id="ARBA00023004"/>
    </source>
</evidence>
<reference evidence="15 16" key="1">
    <citation type="journal article" date="2018" name="Evol. Lett.">
        <title>Horizontal gene cluster transfer increased hallucinogenic mushroom diversity.</title>
        <authorList>
            <person name="Reynolds H.T."/>
            <person name="Vijayakumar V."/>
            <person name="Gluck-Thaler E."/>
            <person name="Korotkin H.B."/>
            <person name="Matheny P.B."/>
            <person name="Slot J.C."/>
        </authorList>
    </citation>
    <scope>NUCLEOTIDE SEQUENCE [LARGE SCALE GENOMIC DNA]</scope>
    <source>
        <strain evidence="15 16">2631</strain>
    </source>
</reference>
<dbReference type="OrthoDB" id="1470350at2759"/>
<evidence type="ECO:0000256" key="13">
    <source>
        <dbReference type="PIRSR" id="PIRSR602401-1"/>
    </source>
</evidence>
<dbReference type="GO" id="GO:0020037">
    <property type="term" value="F:heme binding"/>
    <property type="evidence" value="ECO:0007669"/>
    <property type="project" value="InterPro"/>
</dbReference>
<keyword evidence="7 13" id="KW-0479">Metal-binding</keyword>
<gene>
    <name evidence="15" type="ORF">CVT25_008328</name>
</gene>
<dbReference type="InterPro" id="IPR001128">
    <property type="entry name" value="Cyt_P450"/>
</dbReference>
<comment type="pathway">
    <text evidence="3">Secondary metabolite biosynthesis; terpenoid biosynthesis.</text>
</comment>
<comment type="cofactor">
    <cofactor evidence="1 13">
        <name>heme</name>
        <dbReference type="ChEBI" id="CHEBI:30413"/>
    </cofactor>
</comment>
<evidence type="ECO:0000256" key="9">
    <source>
        <dbReference type="ARBA" id="ARBA00023002"/>
    </source>
</evidence>
<dbReference type="GO" id="GO:0016020">
    <property type="term" value="C:membrane"/>
    <property type="evidence" value="ECO:0007669"/>
    <property type="project" value="UniProtKB-SubCell"/>
</dbReference>
<dbReference type="InterPro" id="IPR050121">
    <property type="entry name" value="Cytochrome_P450_monoxygenase"/>
</dbReference>
<evidence type="ECO:0008006" key="17">
    <source>
        <dbReference type="Google" id="ProtNLM"/>
    </source>
</evidence>
<comment type="subcellular location">
    <subcellularLocation>
        <location evidence="2">Membrane</location>
    </subcellularLocation>
</comment>
<evidence type="ECO:0000256" key="1">
    <source>
        <dbReference type="ARBA" id="ARBA00001971"/>
    </source>
</evidence>
<dbReference type="PRINTS" id="PR00463">
    <property type="entry name" value="EP450I"/>
</dbReference>
<dbReference type="EMBL" id="NHYD01003146">
    <property type="protein sequence ID" value="PPQ82367.1"/>
    <property type="molecule type" value="Genomic_DNA"/>
</dbReference>
<accession>A0A409WV54</accession>
<dbReference type="PANTHER" id="PTHR24305:SF166">
    <property type="entry name" value="CYTOCHROME P450 12A4, MITOCHONDRIAL-RELATED"/>
    <property type="match status" value="1"/>
</dbReference>
<sequence length="546" mass="61351">MGGYLQILVTLLAPLGAYLGYQILLAVYDLWTSPINVLPGPPNPSLVWGNMIEIRDAENAVKHEEWVDKYGSTIRYKGFFGRSRLYTIDVKAVNHILMNNNIYQKPESVRYNLGRILGNGVLVVEEDKHKQQNPAFGAAQIRELTEIFIDKSTELRDIWAAEINKDGVNGRIEVLSWLSKMTLDVIGIAGFNYMFGALSIDPTKKKNELNEAFSTIFRSGTRMSLIPVIRGLVPALRFLPAETDAETKVASKTMARIGDELLRDSKIALLAEDRNMKVGKTSFQRKDLLSLLLKANMSKDLPANQRMSEEDVLAHSTATTWALYHLTQCPEVQRKLRNELLTVWTDNPTMEELNALQYLDMVVRESLRVTPPVPSTMRVAKQDDIIPLSKPVKDRHGNMLDSIRSPPIVLFLSISNTDLTYRITKGQTLLIPIAALNRTKSIWGDDASQFIPERWENIPEAVGGIPGVWGNMMTFLGGPRACIGYRFSLVEMKALLFTLIRSFEFELAVDPSDIMKKSTIVQRPLLRSDPKAGNQMPLILKPVGRS</sequence>
<dbReference type="Pfam" id="PF00067">
    <property type="entry name" value="p450"/>
    <property type="match status" value="2"/>
</dbReference>
<evidence type="ECO:0000256" key="11">
    <source>
        <dbReference type="ARBA" id="ARBA00023033"/>
    </source>
</evidence>
<dbReference type="GO" id="GO:0004497">
    <property type="term" value="F:monooxygenase activity"/>
    <property type="evidence" value="ECO:0007669"/>
    <property type="project" value="UniProtKB-KW"/>
</dbReference>
<dbReference type="Proteomes" id="UP000283269">
    <property type="component" value="Unassembled WGS sequence"/>
</dbReference>
<dbReference type="PRINTS" id="PR00385">
    <property type="entry name" value="P450"/>
</dbReference>
<evidence type="ECO:0000256" key="6">
    <source>
        <dbReference type="ARBA" id="ARBA00022692"/>
    </source>
</evidence>
<dbReference type="SUPFAM" id="SSF48264">
    <property type="entry name" value="Cytochrome P450"/>
    <property type="match status" value="1"/>
</dbReference>
<evidence type="ECO:0000256" key="5">
    <source>
        <dbReference type="ARBA" id="ARBA00022617"/>
    </source>
</evidence>
<keyword evidence="10 13" id="KW-0408">Iron</keyword>
<keyword evidence="16" id="KW-1185">Reference proteome</keyword>
<dbReference type="GO" id="GO:0005506">
    <property type="term" value="F:iron ion binding"/>
    <property type="evidence" value="ECO:0007669"/>
    <property type="project" value="InterPro"/>
</dbReference>
<feature type="binding site" description="axial binding residue" evidence="13">
    <location>
        <position position="482"/>
    </location>
    <ligand>
        <name>heme</name>
        <dbReference type="ChEBI" id="CHEBI:30413"/>
    </ligand>
    <ligandPart>
        <name>Fe</name>
        <dbReference type="ChEBI" id="CHEBI:18248"/>
    </ligandPart>
</feature>
<evidence type="ECO:0000256" key="2">
    <source>
        <dbReference type="ARBA" id="ARBA00004370"/>
    </source>
</evidence>
<evidence type="ECO:0000256" key="7">
    <source>
        <dbReference type="ARBA" id="ARBA00022723"/>
    </source>
</evidence>
<dbReference type="GO" id="GO:0016705">
    <property type="term" value="F:oxidoreductase activity, acting on paired donors, with incorporation or reduction of molecular oxygen"/>
    <property type="evidence" value="ECO:0007669"/>
    <property type="project" value="InterPro"/>
</dbReference>
<dbReference type="InterPro" id="IPR002401">
    <property type="entry name" value="Cyt_P450_E_grp-I"/>
</dbReference>
<dbReference type="CDD" id="cd11069">
    <property type="entry name" value="CYP_FUM15-like"/>
    <property type="match status" value="1"/>
</dbReference>
<keyword evidence="8 14" id="KW-1133">Transmembrane helix</keyword>
<evidence type="ECO:0000256" key="8">
    <source>
        <dbReference type="ARBA" id="ARBA00022989"/>
    </source>
</evidence>
<comment type="similarity">
    <text evidence="4">Belongs to the cytochrome P450 family.</text>
</comment>
<keyword evidence="9" id="KW-0560">Oxidoreductase</keyword>
<evidence type="ECO:0000313" key="15">
    <source>
        <dbReference type="EMBL" id="PPQ82367.1"/>
    </source>
</evidence>
<evidence type="ECO:0000256" key="14">
    <source>
        <dbReference type="SAM" id="Phobius"/>
    </source>
</evidence>
<keyword evidence="11" id="KW-0503">Monooxygenase</keyword>
<evidence type="ECO:0000256" key="3">
    <source>
        <dbReference type="ARBA" id="ARBA00004721"/>
    </source>
</evidence>